<dbReference type="EMBL" id="JBBDGN010000007">
    <property type="protein sequence ID" value="MEJ1091763.1"/>
    <property type="molecule type" value="Genomic_DNA"/>
</dbReference>
<sequence>MRLRPIALLSTVAVAGVLLTACSGEATPEQTPTPTADSTCVLDKQAGAGSDAVTVDGSGLDAKITVPEGTEFADVERTVVVEGDGEDVVPGDLISVRYQLVDATTGEVMGTSERGADGVLPVLLNPNQQPQLSDFTQSSIFLVATECEPIGSEIVLTLPGSTLGEGANDVVLYVQTLEELPTVATGEEQQAVDGVATVTLDESGAPTITIPEGDAPAETVVETLKKGDGPVVAEGDLVTVQYRGVKWSNGEEFDATWTNAAFPAQFPTTGVVTGFKKGLEGQTVGSQVLIEIPPADGYGASEGHELAEETLVFVVDILGTTPAEQ</sequence>
<dbReference type="Proteomes" id="UP001366085">
    <property type="component" value="Unassembled WGS sequence"/>
</dbReference>
<evidence type="ECO:0000256" key="6">
    <source>
        <dbReference type="PROSITE-ProRule" id="PRU00277"/>
    </source>
</evidence>
<dbReference type="PANTHER" id="PTHR43811">
    <property type="entry name" value="FKBP-TYPE PEPTIDYL-PROLYL CIS-TRANS ISOMERASE FKPA"/>
    <property type="match status" value="1"/>
</dbReference>
<proteinExistence type="inferred from homology"/>
<evidence type="ECO:0000256" key="4">
    <source>
        <dbReference type="ARBA" id="ARBA00023110"/>
    </source>
</evidence>
<evidence type="ECO:0000256" key="7">
    <source>
        <dbReference type="SAM" id="SignalP"/>
    </source>
</evidence>
<dbReference type="EC" id="5.2.1.8" evidence="3 6"/>
<feature type="domain" description="PPIase FKBP-type" evidence="8">
    <location>
        <begin position="235"/>
        <end position="321"/>
    </location>
</feature>
<evidence type="ECO:0000313" key="9">
    <source>
        <dbReference type="EMBL" id="MEJ1091763.1"/>
    </source>
</evidence>
<keyword evidence="5 6" id="KW-0413">Isomerase</keyword>
<dbReference type="InterPro" id="IPR001179">
    <property type="entry name" value="PPIase_FKBP_dom"/>
</dbReference>
<feature type="chain" id="PRO_5046316840" description="peptidylprolyl isomerase" evidence="7">
    <location>
        <begin position="27"/>
        <end position="325"/>
    </location>
</feature>
<keyword evidence="7" id="KW-0732">Signal</keyword>
<reference evidence="9 10" key="1">
    <citation type="submission" date="2024-02" db="EMBL/GenBank/DDBJ databases">
        <authorList>
            <person name="Saticioglu I.B."/>
        </authorList>
    </citation>
    <scope>NUCLEOTIDE SEQUENCE [LARGE SCALE GENOMIC DNA]</scope>
    <source>
        <strain evidence="9 10">Mu-43</strain>
    </source>
</reference>
<evidence type="ECO:0000256" key="2">
    <source>
        <dbReference type="ARBA" id="ARBA00006577"/>
    </source>
</evidence>
<name>A0ABU8LKK6_9MICO</name>
<keyword evidence="10" id="KW-1185">Reference proteome</keyword>
<dbReference type="PANTHER" id="PTHR43811:SF19">
    <property type="entry name" value="39 KDA FK506-BINDING NUCLEAR PROTEIN"/>
    <property type="match status" value="1"/>
</dbReference>
<evidence type="ECO:0000313" key="10">
    <source>
        <dbReference type="Proteomes" id="UP001366085"/>
    </source>
</evidence>
<organism evidence="9 10">
    <name type="scientific">Microbacterium istanbulense</name>
    <dbReference type="NCBI Taxonomy" id="3122049"/>
    <lineage>
        <taxon>Bacteria</taxon>
        <taxon>Bacillati</taxon>
        <taxon>Actinomycetota</taxon>
        <taxon>Actinomycetes</taxon>
        <taxon>Micrococcales</taxon>
        <taxon>Microbacteriaceae</taxon>
        <taxon>Microbacterium</taxon>
    </lineage>
</organism>
<dbReference type="SUPFAM" id="SSF54534">
    <property type="entry name" value="FKBP-like"/>
    <property type="match status" value="1"/>
</dbReference>
<comment type="catalytic activity">
    <reaction evidence="1 6">
        <text>[protein]-peptidylproline (omega=180) = [protein]-peptidylproline (omega=0)</text>
        <dbReference type="Rhea" id="RHEA:16237"/>
        <dbReference type="Rhea" id="RHEA-COMP:10747"/>
        <dbReference type="Rhea" id="RHEA-COMP:10748"/>
        <dbReference type="ChEBI" id="CHEBI:83833"/>
        <dbReference type="ChEBI" id="CHEBI:83834"/>
        <dbReference type="EC" id="5.2.1.8"/>
    </reaction>
</comment>
<dbReference type="PROSITE" id="PS50059">
    <property type="entry name" value="FKBP_PPIASE"/>
    <property type="match status" value="1"/>
</dbReference>
<comment type="similarity">
    <text evidence="2">Belongs to the FKBP-type PPIase family.</text>
</comment>
<dbReference type="Gene3D" id="3.10.50.40">
    <property type="match status" value="1"/>
</dbReference>
<dbReference type="GO" id="GO:0003755">
    <property type="term" value="F:peptidyl-prolyl cis-trans isomerase activity"/>
    <property type="evidence" value="ECO:0007669"/>
    <property type="project" value="UniProtKB-EC"/>
</dbReference>
<evidence type="ECO:0000256" key="5">
    <source>
        <dbReference type="ARBA" id="ARBA00023235"/>
    </source>
</evidence>
<dbReference type="RefSeq" id="WP_337319586.1">
    <property type="nucleotide sequence ID" value="NZ_JBBDGN010000007.1"/>
</dbReference>
<feature type="signal peptide" evidence="7">
    <location>
        <begin position="1"/>
        <end position="26"/>
    </location>
</feature>
<evidence type="ECO:0000256" key="3">
    <source>
        <dbReference type="ARBA" id="ARBA00013194"/>
    </source>
</evidence>
<evidence type="ECO:0000256" key="1">
    <source>
        <dbReference type="ARBA" id="ARBA00000971"/>
    </source>
</evidence>
<dbReference type="Pfam" id="PF00254">
    <property type="entry name" value="FKBP_C"/>
    <property type="match status" value="1"/>
</dbReference>
<keyword evidence="4 6" id="KW-0697">Rotamase</keyword>
<evidence type="ECO:0000259" key="8">
    <source>
        <dbReference type="PROSITE" id="PS50059"/>
    </source>
</evidence>
<accession>A0ABU8LKK6</accession>
<comment type="caution">
    <text evidence="9">The sequence shown here is derived from an EMBL/GenBank/DDBJ whole genome shotgun (WGS) entry which is preliminary data.</text>
</comment>
<protein>
    <recommendedName>
        <fullName evidence="3 6">peptidylprolyl isomerase</fullName>
        <ecNumber evidence="3 6">5.2.1.8</ecNumber>
    </recommendedName>
</protein>
<gene>
    <name evidence="9" type="ORF">WDU93_08645</name>
</gene>
<dbReference type="InterPro" id="IPR046357">
    <property type="entry name" value="PPIase_dom_sf"/>
</dbReference>
<dbReference type="PROSITE" id="PS51257">
    <property type="entry name" value="PROKAR_LIPOPROTEIN"/>
    <property type="match status" value="1"/>
</dbReference>